<comment type="subcellular location">
    <subcellularLocation>
        <location evidence="5">Cell membrane</location>
        <topology evidence="5">Multi-pass membrane protein</topology>
    </subcellularLocation>
</comment>
<feature type="transmembrane region" description="Helical" evidence="5">
    <location>
        <begin position="199"/>
        <end position="219"/>
    </location>
</feature>
<keyword evidence="2 5" id="KW-0808">Transferase</keyword>
<keyword evidence="5" id="KW-1133">Transmembrane helix</keyword>
<dbReference type="HAMAP" id="MF_00198">
    <property type="entry name" value="Spermidine_synth"/>
    <property type="match status" value="1"/>
</dbReference>
<name>A0ABV5GLB1_9FLAO</name>
<comment type="catalytic activity">
    <reaction evidence="5">
        <text>S-adenosyl 3-(methylsulfanyl)propylamine + putrescine = S-methyl-5'-thioadenosine + spermidine + H(+)</text>
        <dbReference type="Rhea" id="RHEA:12721"/>
        <dbReference type="ChEBI" id="CHEBI:15378"/>
        <dbReference type="ChEBI" id="CHEBI:17509"/>
        <dbReference type="ChEBI" id="CHEBI:57443"/>
        <dbReference type="ChEBI" id="CHEBI:57834"/>
        <dbReference type="ChEBI" id="CHEBI:326268"/>
        <dbReference type="EC" id="2.5.1.16"/>
    </reaction>
</comment>
<keyword evidence="4 5" id="KW-0620">Polyamine biosynthesis</keyword>
<sequence>MVKIKYEYLFLVTIFIISTCGLIYELVAGTLASYLLGDSVTQFSLIIGIYLFSMGIGSYVSKFFNSNNLISRFVEIEILIGLVGGLSAPLLFLIFNKVDFFEFYLYFIVFIIGCLVGLEIPILMIILKDKFKFNTLVSNVFTFDYIGALLASILFPVFFIPYLGLIETSIVFGIVNIGTGLLMCYILQKEIKNVRFLKVKGFFSLSILVIAFIFSSKILSFSEKSLYGENIVFSTTTKHQRIVLTHERKNFNLYLNNNLQFSTFDEYRYHEMLVHPAMSFADRVDNVLILGGGDGLAAREILKYKEVKTITLVDLDAEMTNLFKENNLFTKMNSFSMQNKKVEIINQDAFVWVNKKANKKYDVVIVDFPDPSNFSLGKLYTTSFYNSLQQILSKKAVIVVQSTSPFFAPKSFWCVNKTIQSEFKNVYPYHVYLPSFGEWGFCLTTNFNFEKKVHRRIEDLKFYDYSFEKYTQFSKDMITTDVEVNKLNNQKLVAYFNKEWGSY</sequence>
<feature type="transmembrane region" description="Helical" evidence="5">
    <location>
        <begin position="42"/>
        <end position="61"/>
    </location>
</feature>
<dbReference type="PANTHER" id="PTHR43317">
    <property type="entry name" value="THERMOSPERMINE SYNTHASE ACAULIS5"/>
    <property type="match status" value="1"/>
</dbReference>
<comment type="similarity">
    <text evidence="1 5">Belongs to the spermidine/spermine synthase family.</text>
</comment>
<keyword evidence="5" id="KW-0472">Membrane</keyword>
<feature type="domain" description="PABS" evidence="7">
    <location>
        <begin position="211"/>
        <end position="446"/>
    </location>
</feature>
<evidence type="ECO:0000313" key="9">
    <source>
        <dbReference type="Proteomes" id="UP001589607"/>
    </source>
</evidence>
<comment type="pathway">
    <text evidence="5">Amine and polyamine biosynthesis; spermidine biosynthesis; spermidine from putrescine: step 1/1.</text>
</comment>
<keyword evidence="5" id="KW-0812">Transmembrane</keyword>
<feature type="binding site" evidence="5">
    <location>
        <position position="294"/>
    </location>
    <ligand>
        <name>spermidine</name>
        <dbReference type="ChEBI" id="CHEBI:57834"/>
    </ligand>
</feature>
<dbReference type="SUPFAM" id="SSF53335">
    <property type="entry name" value="S-adenosyl-L-methionine-dependent methyltransferases"/>
    <property type="match status" value="1"/>
</dbReference>
<comment type="subunit">
    <text evidence="5">Homodimer or homotetramer.</text>
</comment>
<keyword evidence="5" id="KW-1003">Cell membrane</keyword>
<dbReference type="EC" id="2.5.1.16" evidence="5"/>
<feature type="binding site" evidence="5">
    <location>
        <begin position="348"/>
        <end position="349"/>
    </location>
    <ligand>
        <name>S-methyl-5'-thioadenosine</name>
        <dbReference type="ChEBI" id="CHEBI:17509"/>
    </ligand>
</feature>
<evidence type="ECO:0000256" key="6">
    <source>
        <dbReference type="PROSITE-ProRule" id="PRU00354"/>
    </source>
</evidence>
<dbReference type="InterPro" id="IPR030373">
    <property type="entry name" value="PABS_CS"/>
</dbReference>
<feature type="active site" description="Proton acceptor" evidence="5 6">
    <location>
        <position position="367"/>
    </location>
</feature>
<dbReference type="NCBIfam" id="NF002956">
    <property type="entry name" value="PRK03612.1"/>
    <property type="match status" value="1"/>
</dbReference>
<keyword evidence="3 5" id="KW-0745">Spermidine biosynthesis</keyword>
<evidence type="ECO:0000256" key="2">
    <source>
        <dbReference type="ARBA" id="ARBA00022679"/>
    </source>
</evidence>
<evidence type="ECO:0000256" key="1">
    <source>
        <dbReference type="ARBA" id="ARBA00007867"/>
    </source>
</evidence>
<dbReference type="RefSeq" id="WP_236458347.1">
    <property type="nucleotide sequence ID" value="NZ_CBCSGE010000009.1"/>
</dbReference>
<evidence type="ECO:0000256" key="4">
    <source>
        <dbReference type="ARBA" id="ARBA00023115"/>
    </source>
</evidence>
<comment type="function">
    <text evidence="5">Catalyzes the irreversible transfer of a propylamine group from the amino donor S-adenosylmethioninamine (decarboxy-AdoMet) to putrescine (1,4-diaminobutane) to yield spermidine.</text>
</comment>
<dbReference type="InterPro" id="IPR001045">
    <property type="entry name" value="Spermi_synthase"/>
</dbReference>
<comment type="caution">
    <text evidence="5">Lacks conserved residue(s) required for the propagation of feature annotation.</text>
</comment>
<feature type="binding site" evidence="5">
    <location>
        <position position="314"/>
    </location>
    <ligand>
        <name>S-methyl-5'-thioadenosine</name>
        <dbReference type="ChEBI" id="CHEBI:17509"/>
    </ligand>
</feature>
<feature type="binding site" evidence="5">
    <location>
        <position position="270"/>
    </location>
    <ligand>
        <name>spermidine</name>
        <dbReference type="ChEBI" id="CHEBI:57834"/>
    </ligand>
</feature>
<keyword evidence="9" id="KW-1185">Reference proteome</keyword>
<dbReference type="PROSITE" id="PS51006">
    <property type="entry name" value="PABS_2"/>
    <property type="match status" value="1"/>
</dbReference>
<dbReference type="Pfam" id="PF01564">
    <property type="entry name" value="Spermine_synth"/>
    <property type="match status" value="1"/>
</dbReference>
<dbReference type="EMBL" id="JBHMEY010000014">
    <property type="protein sequence ID" value="MFB9096161.1"/>
    <property type="molecule type" value="Genomic_DNA"/>
</dbReference>
<dbReference type="PANTHER" id="PTHR43317:SF1">
    <property type="entry name" value="THERMOSPERMINE SYNTHASE ACAULIS5"/>
    <property type="match status" value="1"/>
</dbReference>
<dbReference type="InterPro" id="IPR029063">
    <property type="entry name" value="SAM-dependent_MTases_sf"/>
</dbReference>
<feature type="transmembrane region" description="Helical" evidence="5">
    <location>
        <begin position="104"/>
        <end position="127"/>
    </location>
</feature>
<gene>
    <name evidence="5" type="primary">speE</name>
    <name evidence="8" type="ORF">ACFFVF_06515</name>
</gene>
<dbReference type="GO" id="GO:0004766">
    <property type="term" value="F:spermidine synthase activity"/>
    <property type="evidence" value="ECO:0007669"/>
    <property type="project" value="UniProtKB-EC"/>
</dbReference>
<evidence type="ECO:0000256" key="3">
    <source>
        <dbReference type="ARBA" id="ARBA00023066"/>
    </source>
</evidence>
<feature type="transmembrane region" description="Helical" evidence="5">
    <location>
        <begin position="139"/>
        <end position="163"/>
    </location>
</feature>
<evidence type="ECO:0000256" key="5">
    <source>
        <dbReference type="HAMAP-Rule" id="MF_00198"/>
    </source>
</evidence>
<dbReference type="Proteomes" id="UP001589607">
    <property type="component" value="Unassembled WGS sequence"/>
</dbReference>
<feature type="transmembrane region" description="Helical" evidence="5">
    <location>
        <begin position="169"/>
        <end position="187"/>
    </location>
</feature>
<feature type="binding site" evidence="5">
    <location>
        <position position="240"/>
    </location>
    <ligand>
        <name>S-methyl-5'-thioadenosine</name>
        <dbReference type="ChEBI" id="CHEBI:17509"/>
    </ligand>
</feature>
<proteinExistence type="inferred from homology"/>
<evidence type="ECO:0000313" key="8">
    <source>
        <dbReference type="EMBL" id="MFB9096161.1"/>
    </source>
</evidence>
<feature type="transmembrane region" description="Helical" evidence="5">
    <location>
        <begin position="9"/>
        <end position="36"/>
    </location>
</feature>
<reference evidence="8 9" key="1">
    <citation type="submission" date="2024-09" db="EMBL/GenBank/DDBJ databases">
        <authorList>
            <person name="Sun Q."/>
            <person name="Mori K."/>
        </authorList>
    </citation>
    <scope>NUCLEOTIDE SEQUENCE [LARGE SCALE GENOMIC DNA]</scope>
    <source>
        <strain evidence="8 9">CECT 7955</strain>
    </source>
</reference>
<feature type="transmembrane region" description="Helical" evidence="5">
    <location>
        <begin position="73"/>
        <end position="92"/>
    </location>
</feature>
<dbReference type="CDD" id="cd02440">
    <property type="entry name" value="AdoMet_MTases"/>
    <property type="match status" value="1"/>
</dbReference>
<dbReference type="NCBIfam" id="NF037959">
    <property type="entry name" value="MFS_SpdSyn"/>
    <property type="match status" value="1"/>
</dbReference>
<dbReference type="Gene3D" id="3.40.50.150">
    <property type="entry name" value="Vaccinia Virus protein VP39"/>
    <property type="match status" value="1"/>
</dbReference>
<dbReference type="PROSITE" id="PS01330">
    <property type="entry name" value="PABS_1"/>
    <property type="match status" value="1"/>
</dbReference>
<comment type="caution">
    <text evidence="8">The sequence shown here is derived from an EMBL/GenBank/DDBJ whole genome shotgun (WGS) entry which is preliminary data.</text>
</comment>
<evidence type="ECO:0000259" key="7">
    <source>
        <dbReference type="PROSITE" id="PS51006"/>
    </source>
</evidence>
<accession>A0ABV5GLB1</accession>
<protein>
    <recommendedName>
        <fullName evidence="5">Polyamine aminopropyltransferase</fullName>
    </recommendedName>
    <alternativeName>
        <fullName evidence="5">Putrescine aminopropyltransferase</fullName>
        <shortName evidence="5">PAPT</shortName>
    </alternativeName>
    <alternativeName>
        <fullName evidence="5">Spermidine synthase</fullName>
        <shortName evidence="5">SPDS</shortName>
        <shortName evidence="5">SPDSY</shortName>
        <ecNumber evidence="5">2.5.1.16</ecNumber>
    </alternativeName>
</protein>
<organism evidence="8 9">
    <name type="scientific">Flavobacterium jumunjinense</name>
    <dbReference type="NCBI Taxonomy" id="998845"/>
    <lineage>
        <taxon>Bacteria</taxon>
        <taxon>Pseudomonadati</taxon>
        <taxon>Bacteroidota</taxon>
        <taxon>Flavobacteriia</taxon>
        <taxon>Flavobacteriales</taxon>
        <taxon>Flavobacteriaceae</taxon>
        <taxon>Flavobacterium</taxon>
    </lineage>
</organism>
<dbReference type="InterPro" id="IPR030374">
    <property type="entry name" value="PABS"/>
</dbReference>